<dbReference type="Pfam" id="PF08240">
    <property type="entry name" value="ADH_N"/>
    <property type="match status" value="1"/>
</dbReference>
<sequence>MKEAIVHPGTKVEIVDSPVPLPNSNEVLIKVVVTGTNPKDWKGPEWTGDSLNQGDDIAGIIHSVGEEVVEFKRGDRVAALHPLRTRGGSYAEFALAPAYTTFHLPKKISFEEAAALPLAALTAAVALYARLNLSPPWLPRSDDDKIPLVIYGASSAVGSYAVQFAQRSNIHPLILTAGRSREHVEKFIDPSKGDVVLDYRDGEEAVANGIRAALHGRPLEHVFDATTSEESTRILCNVIDMQKGLLVLVLPQHLQPMELPEALRRDYSNVMDVHSDLQDFGLVYSRLLAKGLEAGWFVPQPHVVIPGGLNGIQEALTKLRNGEARAVKYVLRIAETPGLSST</sequence>
<dbReference type="Gene3D" id="3.90.180.10">
    <property type="entry name" value="Medium-chain alcohol dehydrogenases, catalytic domain"/>
    <property type="match status" value="1"/>
</dbReference>
<name>A0A6A6Q4Z1_9PEZI</name>
<dbReference type="PANTHER" id="PTHR45348">
    <property type="entry name" value="HYPOTHETICAL OXIDOREDUCTASE (EUROFUNG)"/>
    <property type="match status" value="1"/>
</dbReference>
<evidence type="ECO:0000313" key="6">
    <source>
        <dbReference type="Proteomes" id="UP000799767"/>
    </source>
</evidence>
<dbReference type="InterPro" id="IPR013154">
    <property type="entry name" value="ADH-like_N"/>
</dbReference>
<comment type="subunit">
    <text evidence="2">Monomer.</text>
</comment>
<proteinExistence type="inferred from homology"/>
<evidence type="ECO:0000313" key="5">
    <source>
        <dbReference type="EMBL" id="KAF2486477.1"/>
    </source>
</evidence>
<organism evidence="5 6">
    <name type="scientific">Neohortaea acidophila</name>
    <dbReference type="NCBI Taxonomy" id="245834"/>
    <lineage>
        <taxon>Eukaryota</taxon>
        <taxon>Fungi</taxon>
        <taxon>Dikarya</taxon>
        <taxon>Ascomycota</taxon>
        <taxon>Pezizomycotina</taxon>
        <taxon>Dothideomycetes</taxon>
        <taxon>Dothideomycetidae</taxon>
        <taxon>Mycosphaerellales</taxon>
        <taxon>Teratosphaeriaceae</taxon>
        <taxon>Neohortaea</taxon>
    </lineage>
</organism>
<reference evidence="5" key="1">
    <citation type="journal article" date="2020" name="Stud. Mycol.">
        <title>101 Dothideomycetes genomes: a test case for predicting lifestyles and emergence of pathogens.</title>
        <authorList>
            <person name="Haridas S."/>
            <person name="Albert R."/>
            <person name="Binder M."/>
            <person name="Bloem J."/>
            <person name="Labutti K."/>
            <person name="Salamov A."/>
            <person name="Andreopoulos B."/>
            <person name="Baker S."/>
            <person name="Barry K."/>
            <person name="Bills G."/>
            <person name="Bluhm B."/>
            <person name="Cannon C."/>
            <person name="Castanera R."/>
            <person name="Culley D."/>
            <person name="Daum C."/>
            <person name="Ezra D."/>
            <person name="Gonzalez J."/>
            <person name="Henrissat B."/>
            <person name="Kuo A."/>
            <person name="Liang C."/>
            <person name="Lipzen A."/>
            <person name="Lutzoni F."/>
            <person name="Magnuson J."/>
            <person name="Mondo S."/>
            <person name="Nolan M."/>
            <person name="Ohm R."/>
            <person name="Pangilinan J."/>
            <person name="Park H.-J."/>
            <person name="Ramirez L."/>
            <person name="Alfaro M."/>
            <person name="Sun H."/>
            <person name="Tritt A."/>
            <person name="Yoshinaga Y."/>
            <person name="Zwiers L.-H."/>
            <person name="Turgeon B."/>
            <person name="Goodwin S."/>
            <person name="Spatafora J."/>
            <person name="Crous P."/>
            <person name="Grigoriev I."/>
        </authorList>
    </citation>
    <scope>NUCLEOTIDE SEQUENCE</scope>
    <source>
        <strain evidence="5">CBS 113389</strain>
    </source>
</reference>
<dbReference type="Gene3D" id="3.40.50.720">
    <property type="entry name" value="NAD(P)-binding Rossmann-like Domain"/>
    <property type="match status" value="1"/>
</dbReference>
<dbReference type="InterPro" id="IPR047122">
    <property type="entry name" value="Trans-enoyl_RdTase-like"/>
</dbReference>
<dbReference type="RefSeq" id="XP_033593046.1">
    <property type="nucleotide sequence ID" value="XM_033732679.1"/>
</dbReference>
<comment type="similarity">
    <text evidence="1">Belongs to the zinc-containing alcohol dehydrogenase family.</text>
</comment>
<gene>
    <name evidence="5" type="ORF">BDY17DRAFT_291575</name>
</gene>
<dbReference type="SMART" id="SM00829">
    <property type="entry name" value="PKS_ER"/>
    <property type="match status" value="1"/>
</dbReference>
<evidence type="ECO:0000256" key="2">
    <source>
        <dbReference type="ARBA" id="ARBA00011245"/>
    </source>
</evidence>
<keyword evidence="3" id="KW-0560">Oxidoreductase</keyword>
<dbReference type="SUPFAM" id="SSF51735">
    <property type="entry name" value="NAD(P)-binding Rossmann-fold domains"/>
    <property type="match status" value="1"/>
</dbReference>
<dbReference type="InterPro" id="IPR036291">
    <property type="entry name" value="NAD(P)-bd_dom_sf"/>
</dbReference>
<dbReference type="CDD" id="cd08249">
    <property type="entry name" value="enoyl_reductase_like"/>
    <property type="match status" value="1"/>
</dbReference>
<keyword evidence="6" id="KW-1185">Reference proteome</keyword>
<dbReference type="InterPro" id="IPR011032">
    <property type="entry name" value="GroES-like_sf"/>
</dbReference>
<dbReference type="PANTHER" id="PTHR45348:SF5">
    <property type="entry name" value="OXIDOREDUCTASE, PUTATIVE (AFU_ORTHOLOGUE AFUA_8G01420)-RELATED"/>
    <property type="match status" value="1"/>
</dbReference>
<dbReference type="SUPFAM" id="SSF50129">
    <property type="entry name" value="GroES-like"/>
    <property type="match status" value="1"/>
</dbReference>
<dbReference type="EMBL" id="MU001632">
    <property type="protein sequence ID" value="KAF2486477.1"/>
    <property type="molecule type" value="Genomic_DNA"/>
</dbReference>
<evidence type="ECO:0000259" key="4">
    <source>
        <dbReference type="SMART" id="SM00829"/>
    </source>
</evidence>
<dbReference type="AlphaFoldDB" id="A0A6A6Q4Z1"/>
<dbReference type="Proteomes" id="UP000799767">
    <property type="component" value="Unassembled WGS sequence"/>
</dbReference>
<protein>
    <submittedName>
        <fullName evidence="5">Chaperonin 10-like protein</fullName>
    </submittedName>
</protein>
<feature type="domain" description="Enoyl reductase (ER)" evidence="4">
    <location>
        <begin position="9"/>
        <end position="331"/>
    </location>
</feature>
<dbReference type="InterPro" id="IPR020843">
    <property type="entry name" value="ER"/>
</dbReference>
<evidence type="ECO:0000256" key="1">
    <source>
        <dbReference type="ARBA" id="ARBA00008072"/>
    </source>
</evidence>
<dbReference type="GO" id="GO:0016651">
    <property type="term" value="F:oxidoreductase activity, acting on NAD(P)H"/>
    <property type="evidence" value="ECO:0007669"/>
    <property type="project" value="InterPro"/>
</dbReference>
<dbReference type="GeneID" id="54473681"/>
<dbReference type="OrthoDB" id="3233595at2759"/>
<accession>A0A6A6Q4Z1</accession>
<evidence type="ECO:0000256" key="3">
    <source>
        <dbReference type="ARBA" id="ARBA00023002"/>
    </source>
</evidence>